<dbReference type="AlphaFoldDB" id="A0A9X2UBH9"/>
<sequence length="504" mass="57181">MPEKQFRDWNPDQPFLLPPSLQEWLPEDHPVYMMLDILEELDVSAIEEKYRQKDPRGTRPYAPKMMVGLLLYGYSVGIRSSRKLEKATYEDIPFRVLTAGSHPDHTRISEFRRKHLDELEDLFLQVFQICQRMGLVELGNVALDGTKVQASASKHKAMSYERMLQEEERLKEEIDEMLEEAEATDREEDERFGRENRGDELPEELEHRRDRLEKIQEAKADLEKEAKQGRAEEVQAKADRASGRAETHESKRERKRSLALAEKWDKEAEQLREEADRLAGEEPGEAQTPEKMPKHRPKCETDGTPKPKAQRNFTDPDSRIMEKGGEFLQGYNCQLLVDEANQIIVAQGVTNNAADNGNFGPMVEKGTQNAEASPEAALADSGYWSGEAPDEAKACGTEAYIATGRQPHGKKTPTRSGAPAEEASAYEQMSHKLRTREGLDRYALRKSVVEPVNGQIKEIGGFRRFSLQGYRKVRREWALVCTGHNLKKLIGAMQAGQCRGGVFG</sequence>
<organism evidence="4 5">
    <name type="scientific">Salinibacter ruber</name>
    <dbReference type="NCBI Taxonomy" id="146919"/>
    <lineage>
        <taxon>Bacteria</taxon>
        <taxon>Pseudomonadati</taxon>
        <taxon>Rhodothermota</taxon>
        <taxon>Rhodothermia</taxon>
        <taxon>Rhodothermales</taxon>
        <taxon>Salinibacteraceae</taxon>
        <taxon>Salinibacter</taxon>
    </lineage>
</organism>
<reference evidence="4" key="1">
    <citation type="submission" date="2022-08" db="EMBL/GenBank/DDBJ databases">
        <title>Genomic Encyclopedia of Type Strains, Phase V (KMG-V): Genome sequencing to study the core and pangenomes of soil and plant-associated prokaryotes.</title>
        <authorList>
            <person name="Whitman W."/>
        </authorList>
    </citation>
    <scope>NUCLEOTIDE SEQUENCE</scope>
    <source>
        <strain evidence="4">SP2017</strain>
    </source>
</reference>
<dbReference type="InterPro" id="IPR025668">
    <property type="entry name" value="Tnp_DDE_dom"/>
</dbReference>
<feature type="compositionally biased region" description="Basic and acidic residues" evidence="1">
    <location>
        <begin position="189"/>
        <end position="210"/>
    </location>
</feature>
<evidence type="ECO:0000313" key="5">
    <source>
        <dbReference type="Proteomes" id="UP001155010"/>
    </source>
</evidence>
<feature type="region of interest" description="Disordered" evidence="1">
    <location>
        <begin position="404"/>
        <end position="426"/>
    </location>
</feature>
<dbReference type="NCBIfam" id="NF033551">
    <property type="entry name" value="transpos_IS1182"/>
    <property type="match status" value="1"/>
</dbReference>
<dbReference type="EMBL" id="JANUBB010000021">
    <property type="protein sequence ID" value="MCS3953278.1"/>
    <property type="molecule type" value="Genomic_DNA"/>
</dbReference>
<comment type="caution">
    <text evidence="4">The sequence shown here is derived from an EMBL/GenBank/DDBJ whole genome shotgun (WGS) entry which is preliminary data.</text>
</comment>
<dbReference type="RefSeq" id="WP_259082561.1">
    <property type="nucleotide sequence ID" value="NZ_JANUBB010000021.1"/>
</dbReference>
<dbReference type="InterPro" id="IPR047629">
    <property type="entry name" value="IS1182_transpos"/>
</dbReference>
<feature type="domain" description="Transposase InsH N-terminal" evidence="2">
    <location>
        <begin position="20"/>
        <end position="113"/>
    </location>
</feature>
<proteinExistence type="predicted"/>
<name>A0A9X2UBH9_9BACT</name>
<feature type="compositionally biased region" description="Acidic residues" evidence="1">
    <location>
        <begin position="179"/>
        <end position="188"/>
    </location>
</feature>
<feature type="domain" description="Transposase DDE" evidence="3">
    <location>
        <begin position="423"/>
        <end position="490"/>
    </location>
</feature>
<accession>A0A9X2UBH9</accession>
<evidence type="ECO:0000259" key="2">
    <source>
        <dbReference type="Pfam" id="PF05598"/>
    </source>
</evidence>
<evidence type="ECO:0000313" key="4">
    <source>
        <dbReference type="EMBL" id="MCS3953278.1"/>
    </source>
</evidence>
<feature type="region of interest" description="Disordered" evidence="1">
    <location>
        <begin position="222"/>
        <end position="317"/>
    </location>
</feature>
<dbReference type="Pfam" id="PF13751">
    <property type="entry name" value="DDE_Tnp_1_6"/>
    <property type="match status" value="1"/>
</dbReference>
<dbReference type="PANTHER" id="PTHR33408:SF2">
    <property type="entry name" value="TRANSPOSASE DDE DOMAIN-CONTAINING PROTEIN"/>
    <property type="match status" value="1"/>
</dbReference>
<evidence type="ECO:0000259" key="3">
    <source>
        <dbReference type="Pfam" id="PF13751"/>
    </source>
</evidence>
<protein>
    <submittedName>
        <fullName evidence="4">Transposase</fullName>
    </submittedName>
</protein>
<feature type="region of interest" description="Disordered" evidence="1">
    <location>
        <begin position="179"/>
        <end position="210"/>
    </location>
</feature>
<dbReference type="Proteomes" id="UP001155010">
    <property type="component" value="Unassembled WGS sequence"/>
</dbReference>
<gene>
    <name evidence="4" type="ORF">GGP83_003253</name>
</gene>
<feature type="compositionally biased region" description="Basic and acidic residues" evidence="1">
    <location>
        <begin position="222"/>
        <end position="252"/>
    </location>
</feature>
<dbReference type="InterPro" id="IPR008490">
    <property type="entry name" value="Transposase_InsH_N"/>
</dbReference>
<evidence type="ECO:0000256" key="1">
    <source>
        <dbReference type="SAM" id="MobiDB-lite"/>
    </source>
</evidence>
<dbReference type="PANTHER" id="PTHR33408">
    <property type="entry name" value="TRANSPOSASE"/>
    <property type="match status" value="1"/>
</dbReference>
<feature type="compositionally biased region" description="Basic and acidic residues" evidence="1">
    <location>
        <begin position="262"/>
        <end position="280"/>
    </location>
</feature>
<dbReference type="Pfam" id="PF05598">
    <property type="entry name" value="DUF772"/>
    <property type="match status" value="1"/>
</dbReference>